<proteinExistence type="predicted"/>
<evidence type="ECO:0000313" key="2">
    <source>
        <dbReference type="EMBL" id="QIM10406.1"/>
    </source>
</evidence>
<feature type="transmembrane region" description="Helical" evidence="1">
    <location>
        <begin position="6"/>
        <end position="25"/>
    </location>
</feature>
<accession>A0A6G8F2F7</accession>
<protein>
    <submittedName>
        <fullName evidence="2">Uncharacterized protein</fullName>
    </submittedName>
</protein>
<name>A0A6G8F2F7_9PROT</name>
<organism evidence="2">
    <name type="scientific">uncultured Alphaproteobacteria bacterium</name>
    <dbReference type="NCBI Taxonomy" id="91750"/>
    <lineage>
        <taxon>Bacteria</taxon>
        <taxon>Pseudomonadati</taxon>
        <taxon>Pseudomonadota</taxon>
        <taxon>Alphaproteobacteria</taxon>
        <taxon>environmental samples</taxon>
    </lineage>
</organism>
<gene>
    <name evidence="2" type="ORF">PlAlph_2980</name>
</gene>
<keyword evidence="1" id="KW-0812">Transmembrane</keyword>
<keyword evidence="1" id="KW-1133">Transmembrane helix</keyword>
<reference evidence="2" key="1">
    <citation type="journal article" date="2020" name="J. ISSAAS">
        <title>Lactobacilli and other gastrointestinal microbiota of Peromyscus leucopus, reservoir host for agents of Lyme disease and other zoonoses in North America.</title>
        <authorList>
            <person name="Milovic A."/>
            <person name="Bassam K."/>
            <person name="Shao H."/>
            <person name="Chatzistamou I."/>
            <person name="Tufts D.M."/>
            <person name="Diuk-Wasser M."/>
            <person name="Barbour A.G."/>
        </authorList>
    </citation>
    <scope>NUCLEOTIDE SEQUENCE</scope>
    <source>
        <strain evidence="2">LL90</strain>
    </source>
</reference>
<keyword evidence="1" id="KW-0472">Membrane</keyword>
<dbReference type="AlphaFoldDB" id="A0A6G8F2F7"/>
<evidence type="ECO:0000256" key="1">
    <source>
        <dbReference type="SAM" id="Phobius"/>
    </source>
</evidence>
<dbReference type="EMBL" id="MN990730">
    <property type="protein sequence ID" value="QIM10406.1"/>
    <property type="molecule type" value="Genomic_DNA"/>
</dbReference>
<sequence length="128" mass="14910">MTKAIFGLIGVIIGSILTGLFTWFIDYLRSSREQKTYILRKREETYLKAIDCLISISTDWKWVLQGDPRNEVKEKINSTVPYVKLYASSKIAKEYIQLQKEIQNAPDENTCHKIEKLINNIKKDLKIT</sequence>